<dbReference type="PRINTS" id="PR01434">
    <property type="entry name" value="NADHDHGNASE5"/>
</dbReference>
<evidence type="ECO:0000259" key="9">
    <source>
        <dbReference type="Pfam" id="PF00361"/>
    </source>
</evidence>
<evidence type="ECO:0000313" key="10">
    <source>
        <dbReference type="EMBL" id="WMV02081.1"/>
    </source>
</evidence>
<feature type="transmembrane region" description="Helical" evidence="8">
    <location>
        <begin position="389"/>
        <end position="410"/>
    </location>
</feature>
<sequence>MSLVGLSLWLDIMELGFGVNWFWPGMLIMLLFCGVLSLMYCDHYMGSRCGLWFLMFIFLFIMSLLVSSYGLLSSLIFWEYLGIVSYLLILYYSNSVSLRAAWITMVLSRIGDIGFFFIASWFLYNYEAVGLIMNIFIFFIVSTKSAAYPFISWLLEAMRAPTPVSALVHSSTLVAAGVWFSLCYNYLIYDLFLFKFIMFISCILSIIITGLCSLGFVDLKKIVALSTSNNISWCLFYILFGEIWLGLIQLVSHGVLKCVLFIIVGDLMSSGGSSQNYLNIYIRKNIWELLSLFFVIFGLSGFPFIGLFFSKHVFLIMICYSPILYMLILLGVLLSFSYSFRLFLMCISGQNGFILSLDTNFYLSLFFMPVLLIWGNLINFNFFEFYSMSFIESFLILLVLLIGVLLGWYAHYNCFFMSYWFSLLGGLDLLFYFLGVISSRIVNTSLYSIFRWDYNFVFFLLVPFTFFYQILFFTGLGALGLFL</sequence>
<feature type="transmembrane region" description="Helical" evidence="8">
    <location>
        <begin position="167"/>
        <end position="187"/>
    </location>
</feature>
<comment type="subcellular location">
    <subcellularLocation>
        <location evidence="1">Membrane</location>
        <topology evidence="1">Multi-pass membrane protein</topology>
    </subcellularLocation>
</comment>
<dbReference type="GO" id="GO:0003954">
    <property type="term" value="F:NADH dehydrogenase activity"/>
    <property type="evidence" value="ECO:0007669"/>
    <property type="project" value="TreeGrafter"/>
</dbReference>
<evidence type="ECO:0000256" key="2">
    <source>
        <dbReference type="ARBA" id="ARBA00012944"/>
    </source>
</evidence>
<dbReference type="PANTHER" id="PTHR42829">
    <property type="entry name" value="NADH-UBIQUINONE OXIDOREDUCTASE CHAIN 5"/>
    <property type="match status" value="1"/>
</dbReference>
<feature type="transmembrane region" description="Helical" evidence="8">
    <location>
        <begin position="222"/>
        <end position="240"/>
    </location>
</feature>
<dbReference type="PANTHER" id="PTHR42829:SF2">
    <property type="entry name" value="NADH-UBIQUINONE OXIDOREDUCTASE CHAIN 5"/>
    <property type="match status" value="1"/>
</dbReference>
<feature type="transmembrane region" description="Helical" evidence="8">
    <location>
        <begin position="417"/>
        <end position="437"/>
    </location>
</feature>
<proteinExistence type="predicted"/>
<gene>
    <name evidence="10" type="primary">nad5</name>
</gene>
<feature type="transmembrane region" description="Helical" evidence="8">
    <location>
        <begin position="130"/>
        <end position="155"/>
    </location>
</feature>
<dbReference type="InterPro" id="IPR003945">
    <property type="entry name" value="NU5C-like"/>
</dbReference>
<feature type="transmembrane region" description="Helical" evidence="8">
    <location>
        <begin position="20"/>
        <end position="39"/>
    </location>
</feature>
<keyword evidence="3 8" id="KW-0812">Transmembrane</keyword>
<keyword evidence="5 8" id="KW-0472">Membrane</keyword>
<feature type="transmembrane region" description="Helical" evidence="8">
    <location>
        <begin position="51"/>
        <end position="69"/>
    </location>
</feature>
<evidence type="ECO:0000256" key="7">
    <source>
        <dbReference type="ARBA" id="ARBA00049551"/>
    </source>
</evidence>
<evidence type="ECO:0000256" key="6">
    <source>
        <dbReference type="ARBA" id="ARBA00031027"/>
    </source>
</evidence>
<geneLocation type="mitochondrion" evidence="10"/>
<dbReference type="EC" id="7.1.1.2" evidence="2"/>
<dbReference type="AlphaFoldDB" id="A0AA51YGT3"/>
<dbReference type="GO" id="GO:0015990">
    <property type="term" value="P:electron transport coupled proton transport"/>
    <property type="evidence" value="ECO:0007669"/>
    <property type="project" value="TreeGrafter"/>
</dbReference>
<feature type="transmembrane region" description="Helical" evidence="8">
    <location>
        <begin position="193"/>
        <end position="217"/>
    </location>
</feature>
<feature type="transmembrane region" description="Helical" evidence="8">
    <location>
        <begin position="289"/>
        <end position="309"/>
    </location>
</feature>
<dbReference type="Pfam" id="PF00361">
    <property type="entry name" value="Proton_antipo_M"/>
    <property type="match status" value="1"/>
</dbReference>
<dbReference type="GO" id="GO:0016020">
    <property type="term" value="C:membrane"/>
    <property type="evidence" value="ECO:0007669"/>
    <property type="project" value="UniProtKB-SubCell"/>
</dbReference>
<organism evidence="10">
    <name type="scientific">Sphyranura euryceae</name>
    <dbReference type="NCBI Taxonomy" id="2996394"/>
    <lineage>
        <taxon>Eukaryota</taxon>
        <taxon>Metazoa</taxon>
        <taxon>Spiralia</taxon>
        <taxon>Lophotrochozoa</taxon>
        <taxon>Platyhelminthes</taxon>
        <taxon>Monogenea</taxon>
        <taxon>Polyopisthocotylea</taxon>
        <taxon>Polystomatidea</taxon>
        <taxon>Sphyranuridae</taxon>
        <taxon>Sphyranura</taxon>
    </lineage>
</organism>
<accession>A0AA51YGT3</accession>
<comment type="catalytic activity">
    <reaction evidence="7">
        <text>a ubiquinone + NADH + 5 H(+)(in) = a ubiquinol + NAD(+) + 4 H(+)(out)</text>
        <dbReference type="Rhea" id="RHEA:29091"/>
        <dbReference type="Rhea" id="RHEA-COMP:9565"/>
        <dbReference type="Rhea" id="RHEA-COMP:9566"/>
        <dbReference type="ChEBI" id="CHEBI:15378"/>
        <dbReference type="ChEBI" id="CHEBI:16389"/>
        <dbReference type="ChEBI" id="CHEBI:17976"/>
        <dbReference type="ChEBI" id="CHEBI:57540"/>
        <dbReference type="ChEBI" id="CHEBI:57945"/>
        <dbReference type="EC" id="7.1.1.2"/>
    </reaction>
</comment>
<dbReference type="GO" id="GO:0008137">
    <property type="term" value="F:NADH dehydrogenase (ubiquinone) activity"/>
    <property type="evidence" value="ECO:0007669"/>
    <property type="project" value="UniProtKB-EC"/>
</dbReference>
<evidence type="ECO:0000256" key="3">
    <source>
        <dbReference type="ARBA" id="ARBA00022692"/>
    </source>
</evidence>
<feature type="transmembrane region" description="Helical" evidence="8">
    <location>
        <begin position="100"/>
        <end position="124"/>
    </location>
</feature>
<feature type="transmembrane region" description="Helical" evidence="8">
    <location>
        <begin position="315"/>
        <end position="340"/>
    </location>
</feature>
<feature type="transmembrane region" description="Helical" evidence="8">
    <location>
        <begin position="361"/>
        <end position="383"/>
    </location>
</feature>
<dbReference type="EMBL" id="OP920606">
    <property type="protein sequence ID" value="WMV02081.1"/>
    <property type="molecule type" value="Genomic_DNA"/>
</dbReference>
<dbReference type="InterPro" id="IPR001750">
    <property type="entry name" value="ND/Mrp_TM"/>
</dbReference>
<keyword evidence="4 8" id="KW-1133">Transmembrane helix</keyword>
<reference evidence="10" key="1">
    <citation type="submission" date="2022-11" db="EMBL/GenBank/DDBJ databases">
        <title>Amended diagnosis, mitochondrial genome, and phylogenetic position of Sphyranura euryceae (Neodermata, Monogenea, Polystomatidae), a parasite of the Oklahoma salamander.</title>
        <authorList>
            <person name="Leeming S."/>
            <person name="Hahn C."/>
            <person name="Koblmueller S."/>
            <person name="McAllister C."/>
            <person name="Vanhove M."/>
            <person name="Kmentova N."/>
        </authorList>
    </citation>
    <scope>NUCLEOTIDE SEQUENCE</scope>
</reference>
<dbReference type="GO" id="GO:0042773">
    <property type="term" value="P:ATP synthesis coupled electron transport"/>
    <property type="evidence" value="ECO:0007669"/>
    <property type="project" value="InterPro"/>
</dbReference>
<feature type="domain" description="NADH:quinone oxidoreductase/Mrp antiporter transmembrane" evidence="9">
    <location>
        <begin position="69"/>
        <end position="334"/>
    </location>
</feature>
<name>A0AA51YGT3_9PLAT</name>
<evidence type="ECO:0000256" key="5">
    <source>
        <dbReference type="ARBA" id="ARBA00023136"/>
    </source>
</evidence>
<evidence type="ECO:0000256" key="8">
    <source>
        <dbReference type="SAM" id="Phobius"/>
    </source>
</evidence>
<evidence type="ECO:0000256" key="1">
    <source>
        <dbReference type="ARBA" id="ARBA00004141"/>
    </source>
</evidence>
<evidence type="ECO:0000256" key="4">
    <source>
        <dbReference type="ARBA" id="ARBA00022989"/>
    </source>
</evidence>
<keyword evidence="10" id="KW-0496">Mitochondrion</keyword>
<feature type="transmembrane region" description="Helical" evidence="8">
    <location>
        <begin position="457"/>
        <end position="482"/>
    </location>
</feature>
<protein>
    <recommendedName>
        <fullName evidence="2">NADH:ubiquinone reductase (H(+)-translocating)</fullName>
        <ecNumber evidence="2">7.1.1.2</ecNumber>
    </recommendedName>
    <alternativeName>
        <fullName evidence="6">NADH dehydrogenase subunit 5</fullName>
    </alternativeName>
</protein>
<feature type="transmembrane region" description="Helical" evidence="8">
    <location>
        <begin position="75"/>
        <end position="93"/>
    </location>
</feature>